<evidence type="ECO:0000256" key="4">
    <source>
        <dbReference type="ARBA" id="ARBA00004769"/>
    </source>
</evidence>
<evidence type="ECO:0000313" key="8">
    <source>
        <dbReference type="Proteomes" id="UP000599074"/>
    </source>
</evidence>
<comment type="catalytic activity">
    <reaction evidence="1">
        <text>4-amino-5-hydroxymethyl-2-methylpyrimidine + ATP = 4-amino-2-methyl-5-(phosphooxymethyl)pyrimidine + ADP + H(+)</text>
        <dbReference type="Rhea" id="RHEA:23096"/>
        <dbReference type="ChEBI" id="CHEBI:15378"/>
        <dbReference type="ChEBI" id="CHEBI:16892"/>
        <dbReference type="ChEBI" id="CHEBI:30616"/>
        <dbReference type="ChEBI" id="CHEBI:58354"/>
        <dbReference type="ChEBI" id="CHEBI:456216"/>
        <dbReference type="EC" id="2.7.1.49"/>
    </reaction>
</comment>
<gene>
    <name evidence="7" type="ORF">Pme01_38210</name>
</gene>
<dbReference type="GO" id="GO:0008902">
    <property type="term" value="F:hydroxymethylpyrimidine kinase activity"/>
    <property type="evidence" value="ECO:0007669"/>
    <property type="project" value="UniProtKB-EC"/>
</dbReference>
<dbReference type="RefSeq" id="WP_168116214.1">
    <property type="nucleotide sequence ID" value="NZ_BOON01000034.1"/>
</dbReference>
<keyword evidence="8" id="KW-1185">Reference proteome</keyword>
<dbReference type="PANTHER" id="PTHR20858:SF17">
    <property type="entry name" value="HYDROXYMETHYLPYRIMIDINE_PHOSPHOMETHYLPYRIMIDINE KINASE THI20-RELATED"/>
    <property type="match status" value="1"/>
</dbReference>
<dbReference type="Gene3D" id="3.40.1190.20">
    <property type="match status" value="1"/>
</dbReference>
<accession>A0A8J3TGC6</accession>
<protein>
    <submittedName>
        <fullName evidence="7">Hydroxymethylpyrimidine/phosphomethylpyrimidine kinase</fullName>
    </submittedName>
</protein>
<dbReference type="GO" id="GO:0005829">
    <property type="term" value="C:cytosol"/>
    <property type="evidence" value="ECO:0007669"/>
    <property type="project" value="TreeGrafter"/>
</dbReference>
<evidence type="ECO:0000313" key="7">
    <source>
        <dbReference type="EMBL" id="GII24224.1"/>
    </source>
</evidence>
<dbReference type="InterPro" id="IPR029056">
    <property type="entry name" value="Ribokinase-like"/>
</dbReference>
<dbReference type="Pfam" id="PF08543">
    <property type="entry name" value="Phos_pyr_kin"/>
    <property type="match status" value="1"/>
</dbReference>
<dbReference type="UniPathway" id="UPA00060">
    <property type="reaction ID" value="UER00138"/>
</dbReference>
<evidence type="ECO:0000256" key="2">
    <source>
        <dbReference type="ARBA" id="ARBA00000565"/>
    </source>
</evidence>
<feature type="domain" description="Pyridoxamine kinase/Phosphomethylpyrimidine kinase" evidence="6">
    <location>
        <begin position="13"/>
        <end position="255"/>
    </location>
</feature>
<evidence type="ECO:0000256" key="5">
    <source>
        <dbReference type="ARBA" id="ARBA00022977"/>
    </source>
</evidence>
<evidence type="ECO:0000256" key="3">
    <source>
        <dbReference type="ARBA" id="ARBA00003848"/>
    </source>
</evidence>
<comment type="function">
    <text evidence="3">Catalyzes the phosphorylation of hydroxymethylpyrimidine phosphate (HMP-P) to HMP-PP, and of HMP to HMP-P.</text>
</comment>
<dbReference type="SUPFAM" id="SSF53613">
    <property type="entry name" value="Ribokinase-like"/>
    <property type="match status" value="1"/>
</dbReference>
<evidence type="ECO:0000256" key="1">
    <source>
        <dbReference type="ARBA" id="ARBA00000151"/>
    </source>
</evidence>
<dbReference type="EMBL" id="BOON01000034">
    <property type="protein sequence ID" value="GII24224.1"/>
    <property type="molecule type" value="Genomic_DNA"/>
</dbReference>
<keyword evidence="7" id="KW-0808">Transferase</keyword>
<comment type="pathway">
    <text evidence="4">Cofactor biosynthesis; thiamine diphosphate biosynthesis; 4-amino-2-methyl-5-diphosphomethylpyrimidine from 5-amino-1-(5-phospho-D-ribosyl)imidazole: step 3/3.</text>
</comment>
<dbReference type="NCBIfam" id="TIGR00097">
    <property type="entry name" value="HMP-P_kinase"/>
    <property type="match status" value="1"/>
</dbReference>
<reference evidence="7" key="1">
    <citation type="submission" date="2021-01" db="EMBL/GenBank/DDBJ databases">
        <title>Whole genome shotgun sequence of Planosporangium mesophilum NBRC 109066.</title>
        <authorList>
            <person name="Komaki H."/>
            <person name="Tamura T."/>
        </authorList>
    </citation>
    <scope>NUCLEOTIDE SEQUENCE</scope>
    <source>
        <strain evidence="7">NBRC 109066</strain>
    </source>
</reference>
<dbReference type="AlphaFoldDB" id="A0A8J3TGC6"/>
<dbReference type="GO" id="GO:0009228">
    <property type="term" value="P:thiamine biosynthetic process"/>
    <property type="evidence" value="ECO:0007669"/>
    <property type="project" value="UniProtKB-KW"/>
</dbReference>
<keyword evidence="7" id="KW-0418">Kinase</keyword>
<dbReference type="CDD" id="cd01169">
    <property type="entry name" value="HMPP_kinase"/>
    <property type="match status" value="1"/>
</dbReference>
<sequence>MTPPVVLAVGGSDSLGGDGIQGDLRTLSALRVYGTSVVTSVFARNTRGIQDLYAVPANVVGAQLTAVLDDVPPRAVKTGAFVTPDACGAVTARARAGALPNLVVDPVLTAAEGQRKGLAVAMERLLPYALVATPNREEASALLGWQVATPADMAGAASQLAAGGPRYVVVTGGDLVVGSEAVDAMWADGSVRMLHAPRLTAPNRYGSGAAFATAIAARLASGDDPPTAVTRAKEFVGRAIWGAARWRLGSGGGPIDHFGWSA</sequence>
<dbReference type="Proteomes" id="UP000599074">
    <property type="component" value="Unassembled WGS sequence"/>
</dbReference>
<proteinExistence type="predicted"/>
<dbReference type="InterPro" id="IPR004399">
    <property type="entry name" value="HMP/HMP-P_kinase_dom"/>
</dbReference>
<evidence type="ECO:0000259" key="6">
    <source>
        <dbReference type="Pfam" id="PF08543"/>
    </source>
</evidence>
<comment type="caution">
    <text evidence="7">The sequence shown here is derived from an EMBL/GenBank/DDBJ whole genome shotgun (WGS) entry which is preliminary data.</text>
</comment>
<dbReference type="InterPro" id="IPR013749">
    <property type="entry name" value="PM/HMP-P_kinase-1"/>
</dbReference>
<comment type="catalytic activity">
    <reaction evidence="2">
        <text>4-amino-2-methyl-5-(phosphooxymethyl)pyrimidine + ATP = 4-amino-2-methyl-5-(diphosphooxymethyl)pyrimidine + ADP</text>
        <dbReference type="Rhea" id="RHEA:19893"/>
        <dbReference type="ChEBI" id="CHEBI:30616"/>
        <dbReference type="ChEBI" id="CHEBI:57841"/>
        <dbReference type="ChEBI" id="CHEBI:58354"/>
        <dbReference type="ChEBI" id="CHEBI:456216"/>
        <dbReference type="EC" id="2.7.4.7"/>
    </reaction>
</comment>
<dbReference type="GO" id="GO:0009229">
    <property type="term" value="P:thiamine diphosphate biosynthetic process"/>
    <property type="evidence" value="ECO:0007669"/>
    <property type="project" value="UniProtKB-UniPathway"/>
</dbReference>
<name>A0A8J3TGC6_9ACTN</name>
<dbReference type="PANTHER" id="PTHR20858">
    <property type="entry name" value="PHOSPHOMETHYLPYRIMIDINE KINASE"/>
    <property type="match status" value="1"/>
</dbReference>
<dbReference type="GO" id="GO:0008972">
    <property type="term" value="F:phosphomethylpyrimidine kinase activity"/>
    <property type="evidence" value="ECO:0007669"/>
    <property type="project" value="UniProtKB-EC"/>
</dbReference>
<organism evidence="7 8">
    <name type="scientific">Planosporangium mesophilum</name>
    <dbReference type="NCBI Taxonomy" id="689768"/>
    <lineage>
        <taxon>Bacteria</taxon>
        <taxon>Bacillati</taxon>
        <taxon>Actinomycetota</taxon>
        <taxon>Actinomycetes</taxon>
        <taxon>Micromonosporales</taxon>
        <taxon>Micromonosporaceae</taxon>
        <taxon>Planosporangium</taxon>
    </lineage>
</organism>
<keyword evidence="5" id="KW-0784">Thiamine biosynthesis</keyword>